<dbReference type="EMBL" id="JANAWD010001524">
    <property type="protein sequence ID" value="KAJ3473174.1"/>
    <property type="molecule type" value="Genomic_DNA"/>
</dbReference>
<name>A0AAD5UNL6_9APHY</name>
<proteinExistence type="predicted"/>
<dbReference type="AlphaFoldDB" id="A0AAD5UNL6"/>
<sequence length="398" mass="45041">MKDSLLPHDIVDLGPSPPKGWKRYVLKPLVWENIESVVIAVQNILNRMIAILPDKPEGYLGYRIDRVGDVMEALQTSQDVVLLCSAWTIIRVRLRRGVRFIEKYRQLGMSEEISSPITTDRSIYEKFEPDADPSTRFKEYYARVPSMNEGKEIDDSHAEEVMGKELEEIILVDRRNKEAFPEHLEPSQSVPFSYREGFKERVSAEHVLKRLTGPPSVLVAETQERQSRRSPSRSNMMSSHSEREVDNSLLMGHPATRPALSSTSTQTAIPRFKPPIDFFKNAPGASTQPTIPIRSISRQDNLIFGLANPSVNMGNRDVSQDESTLFSVSHRPYEGDPSTPARSSRPRNYNDLSLSGRTLPTIEEYGPPPAPYTKKTRKSGITQCSSRWPRRPTATHGR</sequence>
<comment type="caution">
    <text evidence="2">The sequence shown here is derived from an EMBL/GenBank/DDBJ whole genome shotgun (WGS) entry which is preliminary data.</text>
</comment>
<organism evidence="2 3">
    <name type="scientific">Meripilus lineatus</name>
    <dbReference type="NCBI Taxonomy" id="2056292"/>
    <lineage>
        <taxon>Eukaryota</taxon>
        <taxon>Fungi</taxon>
        <taxon>Dikarya</taxon>
        <taxon>Basidiomycota</taxon>
        <taxon>Agaricomycotina</taxon>
        <taxon>Agaricomycetes</taxon>
        <taxon>Polyporales</taxon>
        <taxon>Meripilaceae</taxon>
        <taxon>Meripilus</taxon>
    </lineage>
</organism>
<evidence type="ECO:0000256" key="1">
    <source>
        <dbReference type="SAM" id="MobiDB-lite"/>
    </source>
</evidence>
<reference evidence="2" key="1">
    <citation type="submission" date="2022-07" db="EMBL/GenBank/DDBJ databases">
        <title>Genome Sequence of Physisporinus lineatus.</title>
        <authorList>
            <person name="Buettner E."/>
        </authorList>
    </citation>
    <scope>NUCLEOTIDE SEQUENCE</scope>
    <source>
        <strain evidence="2">VT162</strain>
    </source>
</reference>
<keyword evidence="3" id="KW-1185">Reference proteome</keyword>
<feature type="region of interest" description="Disordered" evidence="1">
    <location>
        <begin position="214"/>
        <end position="245"/>
    </location>
</feature>
<evidence type="ECO:0000313" key="3">
    <source>
        <dbReference type="Proteomes" id="UP001212997"/>
    </source>
</evidence>
<accession>A0AAD5UNL6</accession>
<feature type="region of interest" description="Disordered" evidence="1">
    <location>
        <begin position="327"/>
        <end position="398"/>
    </location>
</feature>
<dbReference type="Proteomes" id="UP001212997">
    <property type="component" value="Unassembled WGS sequence"/>
</dbReference>
<evidence type="ECO:0000313" key="2">
    <source>
        <dbReference type="EMBL" id="KAJ3473174.1"/>
    </source>
</evidence>
<gene>
    <name evidence="2" type="ORF">NLI96_g13102</name>
</gene>
<feature type="compositionally biased region" description="Polar residues" evidence="1">
    <location>
        <begin position="340"/>
        <end position="358"/>
    </location>
</feature>
<protein>
    <submittedName>
        <fullName evidence="2">Uncharacterized protein</fullName>
    </submittedName>
</protein>